<dbReference type="OrthoDB" id="6607069at2759"/>
<sequence>MTTTIVSCELLKTKLRAFAITIICALGSSPGSGQSFISCRYEQIMSTNAPNNNTETEARFIPGTKGKQLLLLNRYKFCQNRTLASEETKWSSGVRTIQHTEDGAHRPSQLTSYGTATLHNSGAPFELPLFYLFFTLIMKTTATSIGMRQNEHRMKDFRHYSSTYFHRTDGILTCGVTRAADTKSKANPPHNTTQRHNTEPFKNCCSLNRHEKSDGRESERAKRDVSISEGTIQFTRPRSTGEIRERGAASTRRCAADYFFRRRSAMHPHERARQFLAKPGVLVRRTLNPRRPRWTQRPQHAGSSPLEAARQ</sequence>
<protein>
    <submittedName>
        <fullName evidence="2">Uncharacterized protein</fullName>
    </submittedName>
</protein>
<feature type="region of interest" description="Disordered" evidence="1">
    <location>
        <begin position="287"/>
        <end position="311"/>
    </location>
</feature>
<reference evidence="2 3" key="1">
    <citation type="submission" date="2020-02" db="EMBL/GenBank/DDBJ databases">
        <authorList>
            <person name="Ferguson B K."/>
        </authorList>
    </citation>
    <scope>NUCLEOTIDE SEQUENCE [LARGE SCALE GENOMIC DNA]</scope>
</reference>
<keyword evidence="3" id="KW-1185">Reference proteome</keyword>
<dbReference type="EMBL" id="CADCXU010024122">
    <property type="protein sequence ID" value="CAB0011388.1"/>
    <property type="molecule type" value="Genomic_DNA"/>
</dbReference>
<dbReference type="AlphaFoldDB" id="A0A6H5H7L2"/>
<gene>
    <name evidence="2" type="ORF">NTEN_LOCUS16345</name>
</gene>
<feature type="compositionally biased region" description="Basic and acidic residues" evidence="1">
    <location>
        <begin position="208"/>
        <end position="226"/>
    </location>
</feature>
<dbReference type="Proteomes" id="UP000479000">
    <property type="component" value="Unassembled WGS sequence"/>
</dbReference>
<feature type="region of interest" description="Disordered" evidence="1">
    <location>
        <begin position="181"/>
        <end position="227"/>
    </location>
</feature>
<proteinExistence type="predicted"/>
<evidence type="ECO:0000256" key="1">
    <source>
        <dbReference type="SAM" id="MobiDB-lite"/>
    </source>
</evidence>
<evidence type="ECO:0000313" key="3">
    <source>
        <dbReference type="Proteomes" id="UP000479000"/>
    </source>
</evidence>
<organism evidence="2 3">
    <name type="scientific">Nesidiocoris tenuis</name>
    <dbReference type="NCBI Taxonomy" id="355587"/>
    <lineage>
        <taxon>Eukaryota</taxon>
        <taxon>Metazoa</taxon>
        <taxon>Ecdysozoa</taxon>
        <taxon>Arthropoda</taxon>
        <taxon>Hexapoda</taxon>
        <taxon>Insecta</taxon>
        <taxon>Pterygota</taxon>
        <taxon>Neoptera</taxon>
        <taxon>Paraneoptera</taxon>
        <taxon>Hemiptera</taxon>
        <taxon>Heteroptera</taxon>
        <taxon>Panheteroptera</taxon>
        <taxon>Cimicomorpha</taxon>
        <taxon>Miridae</taxon>
        <taxon>Dicyphina</taxon>
        <taxon>Nesidiocoris</taxon>
    </lineage>
</organism>
<name>A0A6H5H7L2_9HEMI</name>
<accession>A0A6H5H7L2</accession>
<evidence type="ECO:0000313" key="2">
    <source>
        <dbReference type="EMBL" id="CAB0011388.1"/>
    </source>
</evidence>